<dbReference type="SUPFAM" id="SSF52540">
    <property type="entry name" value="P-loop containing nucleoside triphosphate hydrolases"/>
    <property type="match status" value="1"/>
</dbReference>
<comment type="caution">
    <text evidence="4">The sequence shown here is derived from an EMBL/GenBank/DDBJ whole genome shotgun (WGS) entry which is preliminary data.</text>
</comment>
<dbReference type="SMART" id="SM00487">
    <property type="entry name" value="DEXDc"/>
    <property type="match status" value="1"/>
</dbReference>
<dbReference type="Gene3D" id="3.40.50.300">
    <property type="entry name" value="P-loop containing nucleotide triphosphate hydrolases"/>
    <property type="match status" value="1"/>
</dbReference>
<dbReference type="Pfam" id="PF00271">
    <property type="entry name" value="Helicase_C"/>
    <property type="match status" value="1"/>
</dbReference>
<dbReference type="InterPro" id="IPR049730">
    <property type="entry name" value="SNF2/RAD54-like_C"/>
</dbReference>
<gene>
    <name evidence="4" type="ORF">ACFQGL_10750</name>
</gene>
<dbReference type="RefSeq" id="WP_377509216.1">
    <property type="nucleotide sequence ID" value="NZ_JBHSQS010000005.1"/>
</dbReference>
<dbReference type="PANTHER" id="PTHR45766">
    <property type="entry name" value="DNA ANNEALING HELICASE AND ENDONUCLEASE ZRANB3 FAMILY MEMBER"/>
    <property type="match status" value="1"/>
</dbReference>
<dbReference type="InterPro" id="IPR027417">
    <property type="entry name" value="P-loop_NTPase"/>
</dbReference>
<keyword evidence="1" id="KW-0378">Hydrolase</keyword>
<protein>
    <submittedName>
        <fullName evidence="4">SNF2-related protein</fullName>
    </submittedName>
</protein>
<dbReference type="EMBL" id="JBHSQS010000005">
    <property type="protein sequence ID" value="MFC5923818.1"/>
    <property type="molecule type" value="Genomic_DNA"/>
</dbReference>
<name>A0ABW1H4B0_9ACTN</name>
<dbReference type="InterPro" id="IPR001650">
    <property type="entry name" value="Helicase_C-like"/>
</dbReference>
<keyword evidence="5" id="KW-1185">Reference proteome</keyword>
<evidence type="ECO:0000256" key="1">
    <source>
        <dbReference type="ARBA" id="ARBA00022801"/>
    </source>
</evidence>
<dbReference type="SMART" id="SM00490">
    <property type="entry name" value="HELICc"/>
    <property type="match status" value="1"/>
</dbReference>
<dbReference type="PANTHER" id="PTHR45766:SF6">
    <property type="entry name" value="SWI_SNF-RELATED MATRIX-ASSOCIATED ACTIN-DEPENDENT REGULATOR OF CHROMATIN SUBFAMILY A-LIKE PROTEIN 1"/>
    <property type="match status" value="1"/>
</dbReference>
<dbReference type="InterPro" id="IPR014001">
    <property type="entry name" value="Helicase_ATP-bd"/>
</dbReference>
<dbReference type="Gene3D" id="3.40.50.10810">
    <property type="entry name" value="Tandem AAA-ATPase domain"/>
    <property type="match status" value="2"/>
</dbReference>
<sequence>MQTNERWLLLVNEDQQRIVDGLVEALSKEVDSREPVTIVTARMTLRGLLQLLPAFRRLAQSGTELRVLLGVVQDESAAVTAPFDPTQTPNDVGPLLAAADRTIRAEINEMPLSKAVALAMIELLGFLDAGRVRCRREEHRVLDATGVVLPHQNTGMIGSARLTTAALTSNRGWLGALTSAAQPEMVHWADQWWTQAAEYALADQIRVKFLPHQPQLIYLRMLQLAFGDQVNAPSWSYLRDDQCDGVAKALSILARINGALLCDDVGLGKTDQALAIARHVTNTYPGRVLLVCPASLKRWWEEGGQRWMLPIDVISYESLTRIVEAEAGEFHHYALIICDEAHRLRNPKVKRIAAIRTVISAQPEPPRLLLLTATPVNNTGLDLFELLSLADQTLEPQWKPVKATAPQRAHARSSVARPLLNGCRDAHTWAPDSGKVRGFHDELDRRMVRRTRWLIQREYPGSAKSFPERQHLRVEYTLTPRLRSLTADVMDALGAATLLAPETARQLRELRGPKPQTRPLNLAAYLPQQYANEHMPAMPLGPMAALIKIMLLKRLESSPAALATTARRMAARVELALYDLDNGRVCLPHPSLARRLLAALGTGLPIDEDVEHSLPYAEDDDIDGLLLNNLVPPAAQHALPATDFDVVAFRAALTHDREILRRLSADASLAAREDPKFLAFANQLAQLSRDRPGEKILVLISSRHTAVDLYHRLQRVVAFDPRLRHLQDHIANAAPLPPLSTNELLDLVARFAPRTAARPRRSVRQHHSPNLYDMLIGTDVLSEGHNLQQASIVINYDLPWNPQALEQRIGRVDRHGAERPTVACVTLLPDAGLDILLNLLKTLHGKIAIAAALVGVPSAILPGTHATPLDFASALDRLDQPRPTTVTEREHQRAILGNALRLPGTIEALNALPLPAGAVHPGRHHQQGAIFCFRIHGDDDSSDIVYCHLEDRPDAQADFDQDRCLRRAHLDLSGWTPPTPQQLLQPVEDPLLFQQLLLRLTGRARRQTAARLNIPTDEAETRIQLLVWFAMLRQHADAV</sequence>
<evidence type="ECO:0000313" key="5">
    <source>
        <dbReference type="Proteomes" id="UP001596226"/>
    </source>
</evidence>
<evidence type="ECO:0000259" key="2">
    <source>
        <dbReference type="PROSITE" id="PS51192"/>
    </source>
</evidence>
<evidence type="ECO:0000313" key="4">
    <source>
        <dbReference type="EMBL" id="MFC5923818.1"/>
    </source>
</evidence>
<dbReference type="Proteomes" id="UP001596226">
    <property type="component" value="Unassembled WGS sequence"/>
</dbReference>
<dbReference type="InterPro" id="IPR000330">
    <property type="entry name" value="SNF2_N"/>
</dbReference>
<dbReference type="PROSITE" id="PS51194">
    <property type="entry name" value="HELICASE_CTER"/>
    <property type="match status" value="1"/>
</dbReference>
<dbReference type="PROSITE" id="PS51192">
    <property type="entry name" value="HELICASE_ATP_BIND_1"/>
    <property type="match status" value="1"/>
</dbReference>
<evidence type="ECO:0000259" key="3">
    <source>
        <dbReference type="PROSITE" id="PS51194"/>
    </source>
</evidence>
<accession>A0ABW1H4B0</accession>
<feature type="domain" description="Helicase ATP-binding" evidence="2">
    <location>
        <begin position="250"/>
        <end position="393"/>
    </location>
</feature>
<reference evidence="5" key="1">
    <citation type="journal article" date="2019" name="Int. J. Syst. Evol. Microbiol.">
        <title>The Global Catalogue of Microorganisms (GCM) 10K type strain sequencing project: providing services to taxonomists for standard genome sequencing and annotation.</title>
        <authorList>
            <consortium name="The Broad Institute Genomics Platform"/>
            <consortium name="The Broad Institute Genome Sequencing Center for Infectious Disease"/>
            <person name="Wu L."/>
            <person name="Ma J."/>
        </authorList>
    </citation>
    <scope>NUCLEOTIDE SEQUENCE [LARGE SCALE GENOMIC DNA]</scope>
    <source>
        <strain evidence="5">CGMCC 4.7144</strain>
    </source>
</reference>
<dbReference type="CDD" id="cd18793">
    <property type="entry name" value="SF2_C_SNF"/>
    <property type="match status" value="1"/>
</dbReference>
<organism evidence="4 5">
    <name type="scientific">Micromonospora vulcania</name>
    <dbReference type="NCBI Taxonomy" id="1441873"/>
    <lineage>
        <taxon>Bacteria</taxon>
        <taxon>Bacillati</taxon>
        <taxon>Actinomycetota</taxon>
        <taxon>Actinomycetes</taxon>
        <taxon>Micromonosporales</taxon>
        <taxon>Micromonosporaceae</taxon>
        <taxon>Micromonospora</taxon>
    </lineage>
</organism>
<dbReference type="Pfam" id="PF00176">
    <property type="entry name" value="SNF2-rel_dom"/>
    <property type="match status" value="1"/>
</dbReference>
<dbReference type="InterPro" id="IPR038718">
    <property type="entry name" value="SNF2-like_sf"/>
</dbReference>
<feature type="domain" description="Helicase C-terminal" evidence="3">
    <location>
        <begin position="683"/>
        <end position="861"/>
    </location>
</feature>
<proteinExistence type="predicted"/>